<proteinExistence type="predicted"/>
<dbReference type="Proteomes" id="UP001163324">
    <property type="component" value="Chromosome 4"/>
</dbReference>
<comment type="caution">
    <text evidence="1">The sequence shown here is derived from an EMBL/GenBank/DDBJ whole genome shotgun (WGS) entry which is preliminary data.</text>
</comment>
<sequence length="705" mass="77709">MAAPRRRKVIGQRRRVEDEGEDDGLETFDHDDDSLSDASLTDEHDDAEDSDTSHVDDAHSRAHDAKEGNNGTTKQGTRQSPKRKAKVQNRPVSDTEVMLHGLAINEDATTVSEIHFDEAATVTSRSRSPSAPVIVSSTSVKGPSEATGGRRRQEHEEYKKKRDEDPAFVPNRGAFFMHDHRHAGPSANGFRPFGRGRGRGGRGGVGGPFAPINQVQRTGDPTTNSTWTHDMHEAVTQTIPRRVRQVVANEGPPNGNGFIPTRESKSTPINRTLSVEKHIGNVQVRVLLSGMETPIFKPGMPVKQYTRLPDHRPPLRRDKPVRISLPDKAPRYVYPAADRSFIFIPRAMRPNNQQRVRGGKSRSGLGSVGGYSRRTSIFGGSYYGSMYSPSVMSRRSSIGQERDFVFSPTEPAISRPPVPVENPRPVVRLPPTSRPETVPASVAAPAPSSAQPEQAIINTAQAQAIPAPQQPAFQENRPVSIPMHQPRPQKNISVADIDSPNLVQSHQTFQQAFHQQMPVQVANGYTRDTHTRQPSYLSQRSTGTPLSQIPERAIHAAPFQPITSGQAVPPQAPYYPQQGYPPQPQQPYYYPQGYSEPGMDTAYMPPHQQQPQQPPVTYAPQPTSSTPQDGRQGPPANSNLVAQEVNGMVYYYDASHMQPVNAYQSTYPAPQSYQPSVLGMGGMVTPSPDTYYYTQAAPNMVYYPQ</sequence>
<keyword evidence="2" id="KW-1185">Reference proteome</keyword>
<gene>
    <name evidence="1" type="ORF">N3K66_004318</name>
</gene>
<evidence type="ECO:0000313" key="2">
    <source>
        <dbReference type="Proteomes" id="UP001163324"/>
    </source>
</evidence>
<organism evidence="1 2">
    <name type="scientific">Trichothecium roseum</name>
    <dbReference type="NCBI Taxonomy" id="47278"/>
    <lineage>
        <taxon>Eukaryota</taxon>
        <taxon>Fungi</taxon>
        <taxon>Dikarya</taxon>
        <taxon>Ascomycota</taxon>
        <taxon>Pezizomycotina</taxon>
        <taxon>Sordariomycetes</taxon>
        <taxon>Hypocreomycetidae</taxon>
        <taxon>Hypocreales</taxon>
        <taxon>Hypocreales incertae sedis</taxon>
        <taxon>Trichothecium</taxon>
    </lineage>
</organism>
<evidence type="ECO:0000313" key="1">
    <source>
        <dbReference type="EMBL" id="KAI9900056.1"/>
    </source>
</evidence>
<reference evidence="1" key="1">
    <citation type="submission" date="2022-10" db="EMBL/GenBank/DDBJ databases">
        <title>Complete Genome of Trichothecium roseum strain YXFP-22015, a Plant Pathogen Isolated from Citrus.</title>
        <authorList>
            <person name="Wang Y."/>
            <person name="Zhu L."/>
        </authorList>
    </citation>
    <scope>NUCLEOTIDE SEQUENCE</scope>
    <source>
        <strain evidence="1">YXFP-22015</strain>
    </source>
</reference>
<protein>
    <submittedName>
        <fullName evidence="1">Uncharacterized protein</fullName>
    </submittedName>
</protein>
<accession>A0ACC0V1N3</accession>
<name>A0ACC0V1N3_9HYPO</name>
<dbReference type="EMBL" id="CM047943">
    <property type="protein sequence ID" value="KAI9900056.1"/>
    <property type="molecule type" value="Genomic_DNA"/>
</dbReference>